<evidence type="ECO:0000313" key="2">
    <source>
        <dbReference type="EMBL" id="PSF06252.1"/>
    </source>
</evidence>
<sequence length="264" mass="29613">MNYKERISGAIGSLQGMLYRVVESQEEIATSRIVDNMQEQARLEQLLDGSKPAVPRTADKRHYLLSTPFRYPPLKHGSRFGRSFEPSLFYGAMSIPTVLAETAFYRLVFTGHLSVPFRRPLTTLHTVFSARFRSEQAVRLQAIEWQDLHETLTDPVSYRESQALGTDMRNSGVDMFQFLSARALQAQLYQLPWSAENGMAGLNVALFSATAFRDRAPKSYQKLIVATSGDQVSMSLALEDGSKQVHNFSKSDFLVNGVIPEPAL</sequence>
<comment type="caution">
    <text evidence="2">The sequence shown here is derived from an EMBL/GenBank/DDBJ whole genome shotgun (WGS) entry which is preliminary data.</text>
</comment>
<dbReference type="EMBL" id="PXNN01000017">
    <property type="protein sequence ID" value="PSF06252.1"/>
    <property type="molecule type" value="Genomic_DNA"/>
</dbReference>
<dbReference type="OrthoDB" id="9799238at2"/>
<dbReference type="Pfam" id="PF08808">
    <property type="entry name" value="RES"/>
    <property type="match status" value="1"/>
</dbReference>
<evidence type="ECO:0000313" key="3">
    <source>
        <dbReference type="Proteomes" id="UP000238385"/>
    </source>
</evidence>
<dbReference type="RefSeq" id="WP_106672883.1">
    <property type="nucleotide sequence ID" value="NZ_BMFE01000002.1"/>
</dbReference>
<feature type="domain" description="RES" evidence="1">
    <location>
        <begin position="68"/>
        <end position="218"/>
    </location>
</feature>
<dbReference type="SMART" id="SM00953">
    <property type="entry name" value="RES"/>
    <property type="match status" value="1"/>
</dbReference>
<evidence type="ECO:0000259" key="1">
    <source>
        <dbReference type="SMART" id="SM00953"/>
    </source>
</evidence>
<protein>
    <submittedName>
        <fullName evidence="2">RES domain-containing protein</fullName>
    </submittedName>
</protein>
<gene>
    <name evidence="2" type="ORF">C7H08_14075</name>
</gene>
<dbReference type="Proteomes" id="UP000238385">
    <property type="component" value="Unassembled WGS sequence"/>
</dbReference>
<dbReference type="AlphaFoldDB" id="A0A2T1K9N0"/>
<name>A0A2T1K9N0_9GAMM</name>
<dbReference type="InterPro" id="IPR014914">
    <property type="entry name" value="RES_dom"/>
</dbReference>
<keyword evidence="3" id="KW-1185">Reference proteome</keyword>
<reference evidence="2 3" key="1">
    <citation type="submission" date="2018-03" db="EMBL/GenBank/DDBJ databases">
        <title>Marinobacter brunus sp. nov., a marine bacterium of Gamma-proteobacteria isolated from the surface seawater of the South China Sea.</title>
        <authorList>
            <person name="Cheng H."/>
            <person name="Wu Y.-H."/>
            <person name="Xamxidin M."/>
            <person name="Xu X.-W."/>
        </authorList>
    </citation>
    <scope>NUCLEOTIDE SEQUENCE [LARGE SCALE GENOMIC DNA]</scope>
    <source>
        <strain evidence="2 3">JCM 30472</strain>
    </source>
</reference>
<proteinExistence type="predicted"/>
<accession>A0A2T1K9N0</accession>
<organism evidence="2 3">
    <name type="scientific">Marinobacter halophilus</name>
    <dbReference type="NCBI Taxonomy" id="1323740"/>
    <lineage>
        <taxon>Bacteria</taxon>
        <taxon>Pseudomonadati</taxon>
        <taxon>Pseudomonadota</taxon>
        <taxon>Gammaproteobacteria</taxon>
        <taxon>Pseudomonadales</taxon>
        <taxon>Marinobacteraceae</taxon>
        <taxon>Marinobacter</taxon>
    </lineage>
</organism>